<dbReference type="PANTHER" id="PTHR11066:SF34">
    <property type="entry name" value="ACYL-COENZYME A THIOESTERASE 8"/>
    <property type="match status" value="1"/>
</dbReference>
<dbReference type="FunFam" id="2.40.160.210:FF:000001">
    <property type="entry name" value="Acyl-CoA thioesterase II"/>
    <property type="match status" value="1"/>
</dbReference>
<protein>
    <recommendedName>
        <fullName evidence="7">Acyl-CoA thioesterase 2</fullName>
        <ecNumber evidence="5">3.1.2.20</ecNumber>
    </recommendedName>
    <alternativeName>
        <fullName evidence="8">Thioesterase II</fullName>
    </alternativeName>
</protein>
<evidence type="ECO:0000256" key="1">
    <source>
        <dbReference type="ARBA" id="ARBA00006538"/>
    </source>
</evidence>
<keyword evidence="3 11" id="KW-0378">Hydrolase</keyword>
<evidence type="ECO:0000256" key="2">
    <source>
        <dbReference type="ARBA" id="ARBA00011881"/>
    </source>
</evidence>
<proteinExistence type="inferred from homology"/>
<dbReference type="InterPro" id="IPR029069">
    <property type="entry name" value="HotDog_dom_sf"/>
</dbReference>
<evidence type="ECO:0000259" key="10">
    <source>
        <dbReference type="Pfam" id="PF13622"/>
    </source>
</evidence>
<dbReference type="InterPro" id="IPR003703">
    <property type="entry name" value="Acyl_CoA_thio"/>
</dbReference>
<dbReference type="GO" id="GO:0047617">
    <property type="term" value="F:fatty acyl-CoA hydrolase activity"/>
    <property type="evidence" value="ECO:0007669"/>
    <property type="project" value="UniProtKB-EC"/>
</dbReference>
<dbReference type="Pfam" id="PF13622">
    <property type="entry name" value="4HBT_3"/>
    <property type="match status" value="1"/>
</dbReference>
<gene>
    <name evidence="11" type="ORF">AVDCRST_MAG68-5261</name>
</gene>
<dbReference type="EC" id="3.1.2.20" evidence="5"/>
<comment type="similarity">
    <text evidence="1">Belongs to the C/M/P thioester hydrolase family.</text>
</comment>
<dbReference type="GO" id="GO:0009062">
    <property type="term" value="P:fatty acid catabolic process"/>
    <property type="evidence" value="ECO:0007669"/>
    <property type="project" value="TreeGrafter"/>
</dbReference>
<evidence type="ECO:0000259" key="9">
    <source>
        <dbReference type="Pfam" id="PF02551"/>
    </source>
</evidence>
<dbReference type="Gene3D" id="2.40.160.210">
    <property type="entry name" value="Acyl-CoA thioesterase, double hotdog domain"/>
    <property type="match status" value="1"/>
</dbReference>
<evidence type="ECO:0000256" key="4">
    <source>
        <dbReference type="ARBA" id="ARBA00023098"/>
    </source>
</evidence>
<evidence type="ECO:0000256" key="8">
    <source>
        <dbReference type="ARBA" id="ARBA00079653"/>
    </source>
</evidence>
<sequence length="296" mass="33036">MSYRLEDLLELLDLEEIEENIYRGKNRDVVGSGRVFGGQVLGQALVAAGRTVGDDRVAHSLHGYFILPGDIGAPIVYLVDRLRDGKSFTTRHVTAVQHGRAIFNMAASFQVAEPGIEHQVAMPEVPDPEGLTRELDLVRAVADRIPEPLRTIYTQERPIDFRPVEPVDPFRPTPRDPAKNVWFRAVGEMPADTLRHQAVLAYASDYGLLGTALLPHGLTFQRPELQAATLDHSLWFHRPFRADEWLLFSTDSPVAAGARGFTRGSLYDRQGRLVASVAQEGLLRMRGSHRDTEAQR</sequence>
<name>A0A6J4MVM7_9BACT</name>
<dbReference type="GO" id="GO:0005829">
    <property type="term" value="C:cytosol"/>
    <property type="evidence" value="ECO:0007669"/>
    <property type="project" value="TreeGrafter"/>
</dbReference>
<feature type="domain" description="Acyl-CoA thioesterase 2 C-terminal" evidence="9">
    <location>
        <begin position="152"/>
        <end position="282"/>
    </location>
</feature>
<evidence type="ECO:0000256" key="5">
    <source>
        <dbReference type="ARBA" id="ARBA00038894"/>
    </source>
</evidence>
<comment type="catalytic activity">
    <reaction evidence="6">
        <text>a fatty acyl-CoA + H2O = a fatty acid + CoA + H(+)</text>
        <dbReference type="Rhea" id="RHEA:16781"/>
        <dbReference type="ChEBI" id="CHEBI:15377"/>
        <dbReference type="ChEBI" id="CHEBI:15378"/>
        <dbReference type="ChEBI" id="CHEBI:28868"/>
        <dbReference type="ChEBI" id="CHEBI:57287"/>
        <dbReference type="ChEBI" id="CHEBI:77636"/>
        <dbReference type="EC" id="3.1.2.20"/>
    </reaction>
    <physiologicalReaction direction="left-to-right" evidence="6">
        <dbReference type="Rhea" id="RHEA:16782"/>
    </physiologicalReaction>
</comment>
<dbReference type="InterPro" id="IPR025652">
    <property type="entry name" value="TesB_C"/>
</dbReference>
<dbReference type="Pfam" id="PF02551">
    <property type="entry name" value="Acyl_CoA_thio"/>
    <property type="match status" value="1"/>
</dbReference>
<dbReference type="CDD" id="cd03444">
    <property type="entry name" value="Thioesterase_II_repeat1"/>
    <property type="match status" value="1"/>
</dbReference>
<dbReference type="SUPFAM" id="SSF54637">
    <property type="entry name" value="Thioesterase/thiol ester dehydrase-isomerase"/>
    <property type="match status" value="2"/>
</dbReference>
<evidence type="ECO:0000256" key="3">
    <source>
        <dbReference type="ARBA" id="ARBA00022801"/>
    </source>
</evidence>
<keyword evidence="4" id="KW-0443">Lipid metabolism</keyword>
<evidence type="ECO:0000256" key="6">
    <source>
        <dbReference type="ARBA" id="ARBA00050943"/>
    </source>
</evidence>
<dbReference type="InterPro" id="IPR049449">
    <property type="entry name" value="TesB_ACOT8-like_N"/>
</dbReference>
<dbReference type="PANTHER" id="PTHR11066">
    <property type="entry name" value="ACYL-COA THIOESTERASE"/>
    <property type="match status" value="1"/>
</dbReference>
<comment type="subunit">
    <text evidence="2">Homotetramer.</text>
</comment>
<organism evidence="11">
    <name type="scientific">uncultured Gemmatimonadota bacterium</name>
    <dbReference type="NCBI Taxonomy" id="203437"/>
    <lineage>
        <taxon>Bacteria</taxon>
        <taxon>Pseudomonadati</taxon>
        <taxon>Gemmatimonadota</taxon>
        <taxon>environmental samples</taxon>
    </lineage>
</organism>
<dbReference type="NCBIfam" id="TIGR00189">
    <property type="entry name" value="tesB"/>
    <property type="match status" value="1"/>
</dbReference>
<dbReference type="EMBL" id="CADCTW010000232">
    <property type="protein sequence ID" value="CAA9368630.1"/>
    <property type="molecule type" value="Genomic_DNA"/>
</dbReference>
<dbReference type="GO" id="GO:0006637">
    <property type="term" value="P:acyl-CoA metabolic process"/>
    <property type="evidence" value="ECO:0007669"/>
    <property type="project" value="InterPro"/>
</dbReference>
<reference evidence="11" key="1">
    <citation type="submission" date="2020-02" db="EMBL/GenBank/DDBJ databases">
        <authorList>
            <person name="Meier V. D."/>
        </authorList>
    </citation>
    <scope>NUCLEOTIDE SEQUENCE</scope>
    <source>
        <strain evidence="11">AVDCRST_MAG68</strain>
    </source>
</reference>
<feature type="domain" description="Acyl-CoA thioesterase-like N-terminal HotDog" evidence="10">
    <location>
        <begin position="33"/>
        <end position="110"/>
    </location>
</feature>
<evidence type="ECO:0000313" key="11">
    <source>
        <dbReference type="EMBL" id="CAA9368630.1"/>
    </source>
</evidence>
<dbReference type="AlphaFoldDB" id="A0A6J4MVM7"/>
<dbReference type="CDD" id="cd03445">
    <property type="entry name" value="Thioesterase_II_repeat2"/>
    <property type="match status" value="1"/>
</dbReference>
<accession>A0A6J4MVM7</accession>
<evidence type="ECO:0000256" key="7">
    <source>
        <dbReference type="ARBA" id="ARBA00071120"/>
    </source>
</evidence>
<dbReference type="InterPro" id="IPR042171">
    <property type="entry name" value="Acyl-CoA_hotdog"/>
</dbReference>